<sequence length="161" mass="18253">MTTYLIKDMTLEAAKEINEWTYAEPYSLYSMSGDPDDLEELMDGSYVAAYANDQLTGYFCYGKHAQVPAGKRELYYEDNTYTDIGLGLHPALTGSGRGRDFLTAGMKFGIQRYGFDKYRLSVAGFNERAIRLYEQAGFEKTGSFVNQAGERNIQFFVMKQV</sequence>
<dbReference type="PROSITE" id="PS51186">
    <property type="entry name" value="GNAT"/>
    <property type="match status" value="1"/>
</dbReference>
<accession>A0ABW5ZHD6</accession>
<dbReference type="EC" id="2.3.-.-" evidence="2"/>
<dbReference type="Pfam" id="PF00583">
    <property type="entry name" value="Acetyltransf_1"/>
    <property type="match status" value="1"/>
</dbReference>
<dbReference type="InterPro" id="IPR000182">
    <property type="entry name" value="GNAT_dom"/>
</dbReference>
<keyword evidence="2" id="KW-0012">Acyltransferase</keyword>
<dbReference type="Gene3D" id="3.40.630.30">
    <property type="match status" value="1"/>
</dbReference>
<protein>
    <submittedName>
        <fullName evidence="2">GNAT family N-acetyltransferase</fullName>
        <ecNumber evidence="2">2.3.-.-</ecNumber>
    </submittedName>
</protein>
<keyword evidence="3" id="KW-1185">Reference proteome</keyword>
<comment type="caution">
    <text evidence="2">The sequence shown here is derived from an EMBL/GenBank/DDBJ whole genome shotgun (WGS) entry which is preliminary data.</text>
</comment>
<dbReference type="GO" id="GO:0016746">
    <property type="term" value="F:acyltransferase activity"/>
    <property type="evidence" value="ECO:0007669"/>
    <property type="project" value="UniProtKB-KW"/>
</dbReference>
<evidence type="ECO:0000259" key="1">
    <source>
        <dbReference type="PROSITE" id="PS51186"/>
    </source>
</evidence>
<keyword evidence="2" id="KW-0808">Transferase</keyword>
<reference evidence="3" key="1">
    <citation type="journal article" date="2019" name="Int. J. Syst. Evol. Microbiol.">
        <title>The Global Catalogue of Microorganisms (GCM) 10K type strain sequencing project: providing services to taxonomists for standard genome sequencing and annotation.</title>
        <authorList>
            <consortium name="The Broad Institute Genomics Platform"/>
            <consortium name="The Broad Institute Genome Sequencing Center for Infectious Disease"/>
            <person name="Wu L."/>
            <person name="Ma J."/>
        </authorList>
    </citation>
    <scope>NUCLEOTIDE SEQUENCE [LARGE SCALE GENOMIC DNA]</scope>
    <source>
        <strain evidence="3">KCTC 13528</strain>
    </source>
</reference>
<gene>
    <name evidence="2" type="ORF">ACFS5P_10545</name>
</gene>
<name>A0ABW5ZHD6_9BACL</name>
<dbReference type="SUPFAM" id="SSF55729">
    <property type="entry name" value="Acyl-CoA N-acyltransferases (Nat)"/>
    <property type="match status" value="1"/>
</dbReference>
<proteinExistence type="predicted"/>
<organism evidence="2 3">
    <name type="scientific">Jeotgalibacillus terrae</name>
    <dbReference type="NCBI Taxonomy" id="587735"/>
    <lineage>
        <taxon>Bacteria</taxon>
        <taxon>Bacillati</taxon>
        <taxon>Bacillota</taxon>
        <taxon>Bacilli</taxon>
        <taxon>Bacillales</taxon>
        <taxon>Caryophanaceae</taxon>
        <taxon>Jeotgalibacillus</taxon>
    </lineage>
</organism>
<dbReference type="InterPro" id="IPR016181">
    <property type="entry name" value="Acyl_CoA_acyltransferase"/>
</dbReference>
<dbReference type="EMBL" id="JBHUPG010000019">
    <property type="protein sequence ID" value="MFD2912313.1"/>
    <property type="molecule type" value="Genomic_DNA"/>
</dbReference>
<evidence type="ECO:0000313" key="3">
    <source>
        <dbReference type="Proteomes" id="UP001597561"/>
    </source>
</evidence>
<feature type="domain" description="N-acetyltransferase" evidence="1">
    <location>
        <begin position="4"/>
        <end position="161"/>
    </location>
</feature>
<dbReference type="RefSeq" id="WP_204728876.1">
    <property type="nucleotide sequence ID" value="NZ_JAFBDK010000005.1"/>
</dbReference>
<dbReference type="Proteomes" id="UP001597561">
    <property type="component" value="Unassembled WGS sequence"/>
</dbReference>
<evidence type="ECO:0000313" key="2">
    <source>
        <dbReference type="EMBL" id="MFD2912313.1"/>
    </source>
</evidence>